<dbReference type="RefSeq" id="WP_041958600.1">
    <property type="nucleotide sequence ID" value="NZ_JRPN01000024.1"/>
</dbReference>
<gene>
    <name evidence="1" type="ORF">MA20_32085</name>
</gene>
<sequence>MNDAFDSHRSIIDAWPDLSAFAADAGVSYGAAKAMRRRNRIVHEYVSNIVKGAQARGIAGVTADRIAELVAKPVEEGTPS</sequence>
<dbReference type="EMBL" id="JRPN01000024">
    <property type="protein sequence ID" value="KGT75829.1"/>
    <property type="molecule type" value="Genomic_DNA"/>
</dbReference>
<protein>
    <submittedName>
        <fullName evidence="1">Uncharacterized protein</fullName>
    </submittedName>
</protein>
<evidence type="ECO:0000313" key="2">
    <source>
        <dbReference type="Proteomes" id="UP000030377"/>
    </source>
</evidence>
<reference evidence="1 2" key="1">
    <citation type="submission" date="2014-09" db="EMBL/GenBank/DDBJ databases">
        <title>Draft genome of Bradyrhizobium japonicum Is-34.</title>
        <authorList>
            <person name="Tsurumaru H."/>
            <person name="Yamakawa T."/>
            <person name="Hashimoto S."/>
            <person name="Okizaki K."/>
            <person name="Kanesaki Y."/>
            <person name="Yoshikawa H."/>
            <person name="Yajima S."/>
        </authorList>
    </citation>
    <scope>NUCLEOTIDE SEQUENCE [LARGE SCALE GENOMIC DNA]</scope>
    <source>
        <strain evidence="1 2">Is-34</strain>
    </source>
</reference>
<organism evidence="1 2">
    <name type="scientific">Bradyrhizobium japonicum</name>
    <dbReference type="NCBI Taxonomy" id="375"/>
    <lineage>
        <taxon>Bacteria</taxon>
        <taxon>Pseudomonadati</taxon>
        <taxon>Pseudomonadota</taxon>
        <taxon>Alphaproteobacteria</taxon>
        <taxon>Hyphomicrobiales</taxon>
        <taxon>Nitrobacteraceae</taxon>
        <taxon>Bradyrhizobium</taxon>
    </lineage>
</organism>
<proteinExistence type="predicted"/>
<evidence type="ECO:0000313" key="1">
    <source>
        <dbReference type="EMBL" id="KGT75829.1"/>
    </source>
</evidence>
<accession>A0A0A3XRB2</accession>
<dbReference type="Proteomes" id="UP000030377">
    <property type="component" value="Unassembled WGS sequence"/>
</dbReference>
<comment type="caution">
    <text evidence="1">The sequence shown here is derived from an EMBL/GenBank/DDBJ whole genome shotgun (WGS) entry which is preliminary data.</text>
</comment>
<name>A0A0A3XRB2_BRAJP</name>
<dbReference type="AlphaFoldDB" id="A0A0A3XRB2"/>